<gene>
    <name evidence="1" type="ordered locus">Clole_1430</name>
</gene>
<dbReference type="STRING" id="642492.Clole_1430"/>
<organism evidence="1 2">
    <name type="scientific">Cellulosilyticum lentocellum (strain ATCC 49066 / DSM 5427 / NCIMB 11756 / RHM5)</name>
    <name type="common">Clostridium lentocellum</name>
    <dbReference type="NCBI Taxonomy" id="642492"/>
    <lineage>
        <taxon>Bacteria</taxon>
        <taxon>Bacillati</taxon>
        <taxon>Bacillota</taxon>
        <taxon>Clostridia</taxon>
        <taxon>Lachnospirales</taxon>
        <taxon>Cellulosilyticaceae</taxon>
        <taxon>Cellulosilyticum</taxon>
    </lineage>
</organism>
<dbReference type="KEGG" id="cle:Clole_1430"/>
<dbReference type="AlphaFoldDB" id="F2JIZ7"/>
<sequence length="54" mass="6025">MAKSKRGKVIKAEGNWRGTCPVCGRTRVKIVWPESGVRGARKICKACYARAHRP</sequence>
<dbReference type="Proteomes" id="UP000008467">
    <property type="component" value="Chromosome"/>
</dbReference>
<dbReference type="eggNOG" id="ENOG50323RY">
    <property type="taxonomic scope" value="Bacteria"/>
</dbReference>
<proteinExistence type="predicted"/>
<dbReference type="EMBL" id="CP002582">
    <property type="protein sequence ID" value="ADZ83156.1"/>
    <property type="molecule type" value="Genomic_DNA"/>
</dbReference>
<name>F2JIZ7_CELLD</name>
<reference evidence="1 2" key="1">
    <citation type="journal article" date="2011" name="J. Bacteriol.">
        <title>Complete genome sequence of the cellulose-degrading bacterium Cellulosilyticum lentocellum.</title>
        <authorList>
            <consortium name="US DOE Joint Genome Institute"/>
            <person name="Miller D.A."/>
            <person name="Suen G."/>
            <person name="Bruce D."/>
            <person name="Copeland A."/>
            <person name="Cheng J.F."/>
            <person name="Detter C."/>
            <person name="Goodwin L.A."/>
            <person name="Han C.S."/>
            <person name="Hauser L.J."/>
            <person name="Land M.L."/>
            <person name="Lapidus A."/>
            <person name="Lucas S."/>
            <person name="Meincke L."/>
            <person name="Pitluck S."/>
            <person name="Tapia R."/>
            <person name="Teshima H."/>
            <person name="Woyke T."/>
            <person name="Fox B.G."/>
            <person name="Angert E.R."/>
            <person name="Currie C.R."/>
        </authorList>
    </citation>
    <scope>NUCLEOTIDE SEQUENCE [LARGE SCALE GENOMIC DNA]</scope>
    <source>
        <strain evidence="2">ATCC 49066 / DSM 5427 / NCIMB 11756 / RHM5</strain>
    </source>
</reference>
<evidence type="ECO:0000313" key="1">
    <source>
        <dbReference type="EMBL" id="ADZ83156.1"/>
    </source>
</evidence>
<keyword evidence="2" id="KW-1185">Reference proteome</keyword>
<evidence type="ECO:0000313" key="2">
    <source>
        <dbReference type="Proteomes" id="UP000008467"/>
    </source>
</evidence>
<dbReference type="HOGENOM" id="CLU_194677_0_0_9"/>
<dbReference type="RefSeq" id="WP_013656454.1">
    <property type="nucleotide sequence ID" value="NC_015275.1"/>
</dbReference>
<protein>
    <submittedName>
        <fullName evidence="1">Uncharacterized protein</fullName>
    </submittedName>
</protein>
<accession>F2JIZ7</accession>